<organism evidence="8 9">
    <name type="scientific">Hapsidospora chrysogenum (strain ATCC 11550 / CBS 779.69 / DSM 880 / IAM 14645 / JCM 23072 / IMI 49137)</name>
    <name type="common">Acremonium chrysogenum</name>
    <dbReference type="NCBI Taxonomy" id="857340"/>
    <lineage>
        <taxon>Eukaryota</taxon>
        <taxon>Fungi</taxon>
        <taxon>Dikarya</taxon>
        <taxon>Ascomycota</taxon>
        <taxon>Pezizomycotina</taxon>
        <taxon>Sordariomycetes</taxon>
        <taxon>Hypocreomycetidae</taxon>
        <taxon>Hypocreales</taxon>
        <taxon>Bionectriaceae</taxon>
        <taxon>Hapsidospora</taxon>
    </lineage>
</organism>
<feature type="active site" description="Glycyl thioester intermediate" evidence="5">
    <location>
        <position position="902"/>
    </location>
</feature>
<dbReference type="InterPro" id="IPR000569">
    <property type="entry name" value="HECT_dom"/>
</dbReference>
<dbReference type="STRING" id="857340.A0A086TGV7"/>
<dbReference type="Gene3D" id="3.30.2160.10">
    <property type="entry name" value="Hect, E3 ligase catalytic domain"/>
    <property type="match status" value="1"/>
</dbReference>
<dbReference type="CDD" id="cd00078">
    <property type="entry name" value="HECTc"/>
    <property type="match status" value="1"/>
</dbReference>
<feature type="domain" description="HECT" evidence="7">
    <location>
        <begin position="586"/>
        <end position="934"/>
    </location>
</feature>
<keyword evidence="9" id="KW-1185">Reference proteome</keyword>
<feature type="region of interest" description="Disordered" evidence="6">
    <location>
        <begin position="312"/>
        <end position="332"/>
    </location>
</feature>
<evidence type="ECO:0000256" key="5">
    <source>
        <dbReference type="PROSITE-ProRule" id="PRU00104"/>
    </source>
</evidence>
<gene>
    <name evidence="8" type="ORF">ACRE_004610</name>
</gene>
<dbReference type="PROSITE" id="PS50096">
    <property type="entry name" value="IQ"/>
    <property type="match status" value="1"/>
</dbReference>
<protein>
    <recommendedName>
        <fullName evidence="2">HECT-type E3 ubiquitin transferase</fullName>
        <ecNumber evidence="2">2.3.2.26</ecNumber>
    </recommendedName>
</protein>
<name>A0A086TGV7_HAPC1</name>
<feature type="compositionally biased region" description="Polar residues" evidence="6">
    <location>
        <begin position="319"/>
        <end position="331"/>
    </location>
</feature>
<keyword evidence="4 5" id="KW-0833">Ubl conjugation pathway</keyword>
<dbReference type="AlphaFoldDB" id="A0A086TGV7"/>
<dbReference type="InterPro" id="IPR044611">
    <property type="entry name" value="E3A/B/C-like"/>
</dbReference>
<feature type="compositionally biased region" description="Low complexity" evidence="6">
    <location>
        <begin position="165"/>
        <end position="176"/>
    </location>
</feature>
<dbReference type="SUPFAM" id="SSF56204">
    <property type="entry name" value="Hect, E3 ligase catalytic domain"/>
    <property type="match status" value="1"/>
</dbReference>
<evidence type="ECO:0000259" key="7">
    <source>
        <dbReference type="PROSITE" id="PS50237"/>
    </source>
</evidence>
<dbReference type="EC" id="2.3.2.26" evidence="2"/>
<evidence type="ECO:0000256" key="6">
    <source>
        <dbReference type="SAM" id="MobiDB-lite"/>
    </source>
</evidence>
<dbReference type="Gene3D" id="3.30.2410.10">
    <property type="entry name" value="Hect, E3 ligase catalytic domain"/>
    <property type="match status" value="1"/>
</dbReference>
<dbReference type="Gene3D" id="3.90.1750.10">
    <property type="entry name" value="Hect, E3 ligase catalytic domains"/>
    <property type="match status" value="1"/>
</dbReference>
<evidence type="ECO:0000256" key="1">
    <source>
        <dbReference type="ARBA" id="ARBA00000885"/>
    </source>
</evidence>
<dbReference type="Pfam" id="PF00632">
    <property type="entry name" value="HECT"/>
    <property type="match status" value="1"/>
</dbReference>
<dbReference type="PANTHER" id="PTHR45700:SF9">
    <property type="entry name" value="HECT-TYPE E3 UBIQUITIN TRANSFERASE"/>
    <property type="match status" value="1"/>
</dbReference>
<feature type="region of interest" description="Disordered" evidence="6">
    <location>
        <begin position="95"/>
        <end position="134"/>
    </location>
</feature>
<dbReference type="Proteomes" id="UP000029964">
    <property type="component" value="Unassembled WGS sequence"/>
</dbReference>
<dbReference type="InterPro" id="IPR035983">
    <property type="entry name" value="Hect_E3_ubiquitin_ligase"/>
</dbReference>
<accession>A0A086TGV7</accession>
<dbReference type="FunFam" id="3.30.2160.10:FF:000004">
    <property type="entry name" value="probable E3 ubiquitin-protein ligase HERC4 isoform X1"/>
    <property type="match status" value="1"/>
</dbReference>
<dbReference type="GO" id="GO:0061630">
    <property type="term" value="F:ubiquitin protein ligase activity"/>
    <property type="evidence" value="ECO:0007669"/>
    <property type="project" value="UniProtKB-EC"/>
</dbReference>
<evidence type="ECO:0000256" key="3">
    <source>
        <dbReference type="ARBA" id="ARBA00022679"/>
    </source>
</evidence>
<keyword evidence="3" id="KW-0808">Transferase</keyword>
<evidence type="ECO:0000313" key="9">
    <source>
        <dbReference type="Proteomes" id="UP000029964"/>
    </source>
</evidence>
<comment type="catalytic activity">
    <reaction evidence="1">
        <text>S-ubiquitinyl-[E2 ubiquitin-conjugating enzyme]-L-cysteine + [acceptor protein]-L-lysine = [E2 ubiquitin-conjugating enzyme]-L-cysteine + N(6)-ubiquitinyl-[acceptor protein]-L-lysine.</text>
        <dbReference type="EC" id="2.3.2.26"/>
    </reaction>
</comment>
<dbReference type="PROSITE" id="PS50237">
    <property type="entry name" value="HECT"/>
    <property type="match status" value="1"/>
</dbReference>
<dbReference type="GO" id="GO:0000209">
    <property type="term" value="P:protein polyubiquitination"/>
    <property type="evidence" value="ECO:0007669"/>
    <property type="project" value="InterPro"/>
</dbReference>
<dbReference type="HOGENOM" id="CLU_002173_5_1_1"/>
<comment type="caution">
    <text evidence="8">The sequence shown here is derived from an EMBL/GenBank/DDBJ whole genome shotgun (WGS) entry which is preliminary data.</text>
</comment>
<evidence type="ECO:0000256" key="2">
    <source>
        <dbReference type="ARBA" id="ARBA00012485"/>
    </source>
</evidence>
<dbReference type="PANTHER" id="PTHR45700">
    <property type="entry name" value="UBIQUITIN-PROTEIN LIGASE E3C"/>
    <property type="match status" value="1"/>
</dbReference>
<sequence length="934" mass="105857">MAGPFHRRVLSSQNKDYLTGNCVTCSSLMKWPRGLGEFRCIICDTINDLAPLEARDGSDPQSAKERISLRHTEELVQDSLRGYLVKKLCKNTRQAESSSEYGHRDSFSEAPTLRPNLSAPSSGGSFPVRGKSRAGSVGQQEDIFSIFRPVHNYMVSCFKSFKTISSSFPSRGPRSSTTAILSSKQTDRSPGSGDGESSSTPHPPWSSPSIDWEELHNWYAVVTNPAESWPVVCAEIAQRPDYANPIEADLRMVEQYVLQAQARLRRALMKMTENILKRPGGKITTPQELRFFLILIENPLLHSDSQDWDESRCARTGQAPGTRNGIPTTGPLSGRHSRIIKRIIGLISNLPAELYGKLTVWWSEYEADRFIKTKELIFGFLTYRLLRQEAKRREQDVSFVGSLVPSGRTSAAPMDGIASRRSRSSKAAPKPDVYADDWQIKATTRVLSLLFEANNPYSPNQRGNTTSWTGEAGGWRPSVVKGRFLPMSDFYSSVVDSIDLVEDFTGWERRARRFSFCQYPFLMSIWAKTQILEYDTRRQMEGYAREAFFNEIMNGRQANRFLALNIRRDCLVEDSLKAVGESLGSATDDAKKPLRVRFKGEEGIDGGGLRKEWFLLLVREVFSPDMGLFIYDEDSKYCYFNPYSFENTDQFFLVGAVLGLAIYNSIILDVPLPPFVFRKLLSVAPNTTQRNQLTHVRRPIRYGLEDLAQYRPQLARGLKRLLEYDGDVEKTFCADFTIDVQKYDTTVRVPLCKGGETRPVTNANRQEYVDLYTHYLLDTAVGRQFEPFRRGFYNVCSGNAFSLFRPEEVELLIRGSDEPLDVATLRGVAEYENWSSQRPDGVDPQVGWFWEVFGEASPNDQRKLLLFVTGSDRLPAAGASCMPIRLACLGDDCERFPVARTCFNLLSLWRYSSKEKLRSMLWRAVYESEGFGLK</sequence>
<proteinExistence type="predicted"/>
<dbReference type="OrthoDB" id="8068875at2759"/>
<feature type="region of interest" description="Disordered" evidence="6">
    <location>
        <begin position="411"/>
        <end position="430"/>
    </location>
</feature>
<feature type="region of interest" description="Disordered" evidence="6">
    <location>
        <begin position="165"/>
        <end position="207"/>
    </location>
</feature>
<dbReference type="EMBL" id="JPKY01000002">
    <property type="protein sequence ID" value="KFH48589.1"/>
    <property type="molecule type" value="Genomic_DNA"/>
</dbReference>
<evidence type="ECO:0000313" key="8">
    <source>
        <dbReference type="EMBL" id="KFH48589.1"/>
    </source>
</evidence>
<reference evidence="9" key="1">
    <citation type="journal article" date="2014" name="Genome Announc.">
        <title>Genome sequence and annotation of Acremonium chrysogenum, producer of the beta-lactam antibiotic cephalosporin C.</title>
        <authorList>
            <person name="Terfehr D."/>
            <person name="Dahlmann T.A."/>
            <person name="Specht T."/>
            <person name="Zadra I."/>
            <person name="Kuernsteiner H."/>
            <person name="Kueck U."/>
        </authorList>
    </citation>
    <scope>NUCLEOTIDE SEQUENCE [LARGE SCALE GENOMIC DNA]</scope>
    <source>
        <strain evidence="9">ATCC 11550 / CBS 779.69 / DSM 880 / IAM 14645 / JCM 23072 / IMI 49137</strain>
    </source>
</reference>
<evidence type="ECO:0000256" key="4">
    <source>
        <dbReference type="ARBA" id="ARBA00022786"/>
    </source>
</evidence>
<dbReference type="SMART" id="SM00119">
    <property type="entry name" value="HECTc"/>
    <property type="match status" value="1"/>
</dbReference>